<dbReference type="Pfam" id="PF02954">
    <property type="entry name" value="HTH_8"/>
    <property type="match status" value="1"/>
</dbReference>
<sequence length="260" mass="29643">MRQRLKCLLALLENDSVEHLVHGFLTLDHHRHGFDGLMVAMFNASEGQLECLRLSDANRRATVKLEADIEDTNHPLVRVLRNGAPEVWYALNRGVRIEDDGFRGFIEALPNGCSMYGVPLFDFQGRACGVIAVFAEDIDRFVDSRGMFSIYCQIFQHRLNKLQEVEHLRSQLVQLRSMFKVREKQLDELMISLSTSDVSTSPELSRDYSKIDDLSSAVEAFEAAVLTQRQRLYGNDKNRIADSLGITPRTLGYKLAKYRC</sequence>
<dbReference type="InterPro" id="IPR009057">
    <property type="entry name" value="Homeodomain-like_sf"/>
</dbReference>
<protein>
    <submittedName>
        <fullName evidence="1">Uncharacterized protein</fullName>
    </submittedName>
</protein>
<dbReference type="AlphaFoldDB" id="A0A0F7HEF1"/>
<dbReference type="InterPro" id="IPR002197">
    <property type="entry name" value="HTH_Fis"/>
</dbReference>
<accession>A0A0F7HEF1</accession>
<dbReference type="Gene3D" id="1.10.10.60">
    <property type="entry name" value="Homeodomain-like"/>
    <property type="match status" value="1"/>
</dbReference>
<dbReference type="RefSeq" id="WP_037413088.1">
    <property type="nucleotide sequence ID" value="NZ_CAMISF010000001.1"/>
</dbReference>
<organism evidence="1 2">
    <name type="scientific">Serratia fonticola</name>
    <dbReference type="NCBI Taxonomy" id="47917"/>
    <lineage>
        <taxon>Bacteria</taxon>
        <taxon>Pseudomonadati</taxon>
        <taxon>Pseudomonadota</taxon>
        <taxon>Gammaproteobacteria</taxon>
        <taxon>Enterobacterales</taxon>
        <taxon>Yersiniaceae</taxon>
        <taxon>Serratia</taxon>
    </lineage>
</organism>
<reference evidence="1 2" key="1">
    <citation type="submission" date="2018-12" db="EMBL/GenBank/DDBJ databases">
        <authorList>
            <consortium name="Pathogen Informatics"/>
        </authorList>
    </citation>
    <scope>NUCLEOTIDE SEQUENCE [LARGE SCALE GENOMIC DNA]</scope>
    <source>
        <strain evidence="1 2">NCTC13193</strain>
    </source>
</reference>
<dbReference type="KEGG" id="sfw:WN53_18585"/>
<dbReference type="SUPFAM" id="SSF55781">
    <property type="entry name" value="GAF domain-like"/>
    <property type="match status" value="1"/>
</dbReference>
<dbReference type="Proteomes" id="UP000270487">
    <property type="component" value="Chromosome"/>
</dbReference>
<dbReference type="EMBL" id="LR134492">
    <property type="protein sequence ID" value="VEI68377.1"/>
    <property type="molecule type" value="Genomic_DNA"/>
</dbReference>
<gene>
    <name evidence="1" type="ORF">NCTC13193_02297</name>
</gene>
<proteinExistence type="predicted"/>
<dbReference type="GO" id="GO:0043565">
    <property type="term" value="F:sequence-specific DNA binding"/>
    <property type="evidence" value="ECO:0007669"/>
    <property type="project" value="InterPro"/>
</dbReference>
<dbReference type="STRING" id="47917.AV650_13845"/>
<dbReference type="GeneID" id="30322185"/>
<name>A0A0F7HEF1_SERFO</name>
<dbReference type="SUPFAM" id="SSF46689">
    <property type="entry name" value="Homeodomain-like"/>
    <property type="match status" value="1"/>
</dbReference>
<evidence type="ECO:0000313" key="1">
    <source>
        <dbReference type="EMBL" id="VEI68377.1"/>
    </source>
</evidence>
<evidence type="ECO:0000313" key="2">
    <source>
        <dbReference type="Proteomes" id="UP000270487"/>
    </source>
</evidence>